<dbReference type="Proteomes" id="UP000594688">
    <property type="component" value="Chromosome"/>
</dbReference>
<dbReference type="KEGG" id="nli:G3M70_13000"/>
<dbReference type="InterPro" id="IPR005532">
    <property type="entry name" value="SUMF_dom"/>
</dbReference>
<organism evidence="2 3">
    <name type="scientific">Candidatus Nitronauta litoralis</name>
    <dbReference type="NCBI Taxonomy" id="2705533"/>
    <lineage>
        <taxon>Bacteria</taxon>
        <taxon>Pseudomonadati</taxon>
        <taxon>Nitrospinota/Tectimicrobiota group</taxon>
        <taxon>Nitrospinota</taxon>
        <taxon>Nitrospinia</taxon>
        <taxon>Nitrospinales</taxon>
        <taxon>Nitrospinaceae</taxon>
        <taxon>Candidatus Nitronauta</taxon>
    </lineage>
</organism>
<proteinExistence type="predicted"/>
<dbReference type="GO" id="GO:0120147">
    <property type="term" value="F:formylglycine-generating oxidase activity"/>
    <property type="evidence" value="ECO:0007669"/>
    <property type="project" value="TreeGrafter"/>
</dbReference>
<dbReference type="PANTHER" id="PTHR23150:SF19">
    <property type="entry name" value="FORMYLGLYCINE-GENERATING ENZYME"/>
    <property type="match status" value="1"/>
</dbReference>
<dbReference type="SUPFAM" id="SSF56436">
    <property type="entry name" value="C-type lectin-like"/>
    <property type="match status" value="1"/>
</dbReference>
<evidence type="ECO:0000313" key="2">
    <source>
        <dbReference type="EMBL" id="QPJ62743.1"/>
    </source>
</evidence>
<accession>A0A7T0BXJ6</accession>
<dbReference type="InterPro" id="IPR051043">
    <property type="entry name" value="Sulfatase_Mod_Factor_Kinase"/>
</dbReference>
<gene>
    <name evidence="2" type="ORF">G3M70_13000</name>
</gene>
<dbReference type="EMBL" id="CP048685">
    <property type="protein sequence ID" value="QPJ62743.1"/>
    <property type="molecule type" value="Genomic_DNA"/>
</dbReference>
<dbReference type="AlphaFoldDB" id="A0A7T0BXJ6"/>
<sequence length="795" mass="91480">MSETDDTSLARSESSAPSVRTRPEEDFSWIIAAYSRHRLRELTQELDKDLGENRGPQCYLPPVLLDTNPVHHRQSLQEQIFPNPRAINEDLLDLGKSNLLLEAPAGMGKSTFLKVYQESRLQRGEAEEYPLTVYLDLGLLPKGSGFNEFYPLYFSHVSEMILREKEEQPDLVLDEEILKQTLKRMVLTGQVMFLLDGLDRMAADDRFQFFYDVVVDGDALHDNLAVMAMRPVGFGPMATTSVVKRGQDACFRMTFQKLDEKSCKAYLGEIGNKPLIDNMRLFSSEIFQTPYLLRLLRSVAQAGRLEEVRNQTTFFETWLSLVLPEGEDKEEVELRHRILSRLGTISLELAEADRFQRFEEADTGYEMDLLEGDPSLLNDGTLLWNLDPILRQTQHKWEYRHPVFQEFFAGRHLARKPERDELIKARGRDTRWESLLKFSIGSISGSLDTIYDLLIETGALFLAGNALPEAQKLSESRRLMVGQLLKYQDREQYPQFSRNRLVQPPKVISALGQEKTREMICELLKRENRNTRILYGVLDLLCTLHKIKLIDVIDCQDFSPVNALPELHEFLKERSDPESVDQKVMKRWGEMVTVSQGKFIYQNERDEEDHIYLKEFAIMKCPVTNALWKQFDPEGELRHPKFSYDDDQPVIGINYYEATLFALWMGLRLPTEKEWEKAARGTDGRDYPWGDALGYQSGFTNTADFVLGRTSAVESFEDGLSPYGCYDMAGNVWEWCVQLYSSKFSTQKVVRGGAWMNYMVHAKCVFRNSFDPAEHHPGVGLRCVSPDLAETDDDE</sequence>
<protein>
    <submittedName>
        <fullName evidence="2">SUMF1/EgtB/PvdO family nonheme iron enzyme</fullName>
    </submittedName>
</protein>
<dbReference type="InterPro" id="IPR042095">
    <property type="entry name" value="SUMF_sf"/>
</dbReference>
<dbReference type="Pfam" id="PF03781">
    <property type="entry name" value="FGE-sulfatase"/>
    <property type="match status" value="1"/>
</dbReference>
<evidence type="ECO:0000259" key="1">
    <source>
        <dbReference type="Pfam" id="PF03781"/>
    </source>
</evidence>
<dbReference type="PANTHER" id="PTHR23150">
    <property type="entry name" value="SULFATASE MODIFYING FACTOR 1, 2"/>
    <property type="match status" value="1"/>
</dbReference>
<evidence type="ECO:0000313" key="3">
    <source>
        <dbReference type="Proteomes" id="UP000594688"/>
    </source>
</evidence>
<dbReference type="InterPro" id="IPR027417">
    <property type="entry name" value="P-loop_NTPase"/>
</dbReference>
<dbReference type="InterPro" id="IPR016187">
    <property type="entry name" value="CTDL_fold"/>
</dbReference>
<name>A0A7T0BXJ6_9BACT</name>
<reference evidence="2 3" key="1">
    <citation type="submission" date="2020-02" db="EMBL/GenBank/DDBJ databases">
        <title>Genomic and physiological characterization of two novel Nitrospinaceae genera.</title>
        <authorList>
            <person name="Mueller A.J."/>
            <person name="Jung M.-Y."/>
            <person name="Strachan C.R."/>
            <person name="Herbold C.W."/>
            <person name="Kirkegaard R.H."/>
            <person name="Daims H."/>
        </authorList>
    </citation>
    <scope>NUCLEOTIDE SEQUENCE [LARGE SCALE GENOMIC DNA]</scope>
    <source>
        <strain evidence="2">EB</strain>
    </source>
</reference>
<dbReference type="Gene3D" id="3.90.1580.10">
    <property type="entry name" value="paralog of FGE (formylglycine-generating enzyme)"/>
    <property type="match status" value="1"/>
</dbReference>
<feature type="domain" description="Sulfatase-modifying factor enzyme-like" evidence="1">
    <location>
        <begin position="590"/>
        <end position="784"/>
    </location>
</feature>
<dbReference type="Gene3D" id="3.40.50.300">
    <property type="entry name" value="P-loop containing nucleotide triphosphate hydrolases"/>
    <property type="match status" value="1"/>
</dbReference>